<sequence>MRHELSPPIARLPPEILIAIFEETLQISPSKTSAILIISWVSQHWRDTALATSALWGCIDTLNVDAIRNSVLRSRDQFLSVVLSDIEFQHREAVSAVLGSLYQIKNLMLDALPSHNIFLFVEMNDSAPAALEVISLKGLVLPDNLFVCPLPALRTLILENFGSALLTRLNCPQLRSLSISNADVYVPLHELLRALQFCPLLEMFQVDCALEPSSEESIDHDLIELRHLECLLINEDASTIDTILQHIRIPTACGIDLVVASARSDGHLPIFPALSKCRTAPSRSIRKLKALARNRLRLEIFEGDLAPQLNSKSSLRQYPDLSLTLKPSPMPHNSIHGPISMITHICQNHLQLVYLETIDLIATKTNERPTQSFWELLESFPALQALKVRQIYAESFIDYLSTAQKSPKKSLPPFRTIGKLVYEDPSLAMDQYCPRLLQLGRYLWIRMDQGSPLPTLTLVQQQPYNIPEGILEDLASSVQKLKKKVKVSKHSKAELIG</sequence>
<organism evidence="1 2">
    <name type="scientific">Pluteus cervinus</name>
    <dbReference type="NCBI Taxonomy" id="181527"/>
    <lineage>
        <taxon>Eukaryota</taxon>
        <taxon>Fungi</taxon>
        <taxon>Dikarya</taxon>
        <taxon>Basidiomycota</taxon>
        <taxon>Agaricomycotina</taxon>
        <taxon>Agaricomycetes</taxon>
        <taxon>Agaricomycetidae</taxon>
        <taxon>Agaricales</taxon>
        <taxon>Pluteineae</taxon>
        <taxon>Pluteaceae</taxon>
        <taxon>Pluteus</taxon>
    </lineage>
</organism>
<keyword evidence="2" id="KW-1185">Reference proteome</keyword>
<reference evidence="1 2" key="1">
    <citation type="journal article" date="2019" name="Nat. Ecol. Evol.">
        <title>Megaphylogeny resolves global patterns of mushroom evolution.</title>
        <authorList>
            <person name="Varga T."/>
            <person name="Krizsan K."/>
            <person name="Foldi C."/>
            <person name="Dima B."/>
            <person name="Sanchez-Garcia M."/>
            <person name="Sanchez-Ramirez S."/>
            <person name="Szollosi G.J."/>
            <person name="Szarkandi J.G."/>
            <person name="Papp V."/>
            <person name="Albert L."/>
            <person name="Andreopoulos W."/>
            <person name="Angelini C."/>
            <person name="Antonin V."/>
            <person name="Barry K.W."/>
            <person name="Bougher N.L."/>
            <person name="Buchanan P."/>
            <person name="Buyck B."/>
            <person name="Bense V."/>
            <person name="Catcheside P."/>
            <person name="Chovatia M."/>
            <person name="Cooper J."/>
            <person name="Damon W."/>
            <person name="Desjardin D."/>
            <person name="Finy P."/>
            <person name="Geml J."/>
            <person name="Haridas S."/>
            <person name="Hughes K."/>
            <person name="Justo A."/>
            <person name="Karasinski D."/>
            <person name="Kautmanova I."/>
            <person name="Kiss B."/>
            <person name="Kocsube S."/>
            <person name="Kotiranta H."/>
            <person name="LaButti K.M."/>
            <person name="Lechner B.E."/>
            <person name="Liimatainen K."/>
            <person name="Lipzen A."/>
            <person name="Lukacs Z."/>
            <person name="Mihaltcheva S."/>
            <person name="Morgado L.N."/>
            <person name="Niskanen T."/>
            <person name="Noordeloos M.E."/>
            <person name="Ohm R.A."/>
            <person name="Ortiz-Santana B."/>
            <person name="Ovrebo C."/>
            <person name="Racz N."/>
            <person name="Riley R."/>
            <person name="Savchenko A."/>
            <person name="Shiryaev A."/>
            <person name="Soop K."/>
            <person name="Spirin V."/>
            <person name="Szebenyi C."/>
            <person name="Tomsovsky M."/>
            <person name="Tulloss R.E."/>
            <person name="Uehling J."/>
            <person name="Grigoriev I.V."/>
            <person name="Vagvolgyi C."/>
            <person name="Papp T."/>
            <person name="Martin F.M."/>
            <person name="Miettinen O."/>
            <person name="Hibbett D.S."/>
            <person name="Nagy L.G."/>
        </authorList>
    </citation>
    <scope>NUCLEOTIDE SEQUENCE [LARGE SCALE GENOMIC DNA]</scope>
    <source>
        <strain evidence="1 2">NL-1719</strain>
    </source>
</reference>
<accession>A0ACD3A1P7</accession>
<evidence type="ECO:0000313" key="2">
    <source>
        <dbReference type="Proteomes" id="UP000308600"/>
    </source>
</evidence>
<gene>
    <name evidence="1" type="ORF">BDN72DRAFT_944205</name>
</gene>
<protein>
    <submittedName>
        <fullName evidence="1">Uncharacterized protein</fullName>
    </submittedName>
</protein>
<dbReference type="Proteomes" id="UP000308600">
    <property type="component" value="Unassembled WGS sequence"/>
</dbReference>
<evidence type="ECO:0000313" key="1">
    <source>
        <dbReference type="EMBL" id="TFK59595.1"/>
    </source>
</evidence>
<dbReference type="EMBL" id="ML208936">
    <property type="protein sequence ID" value="TFK59595.1"/>
    <property type="molecule type" value="Genomic_DNA"/>
</dbReference>
<name>A0ACD3A1P7_9AGAR</name>
<proteinExistence type="predicted"/>